<dbReference type="AlphaFoldDB" id="A0A5C7W3E8"/>
<evidence type="ECO:0000313" key="1">
    <source>
        <dbReference type="EMBL" id="TXI31950.1"/>
    </source>
</evidence>
<gene>
    <name evidence="1" type="ORF">E6Q69_10155</name>
</gene>
<proteinExistence type="predicted"/>
<name>A0A5C7W3E8_AQUAC</name>
<dbReference type="EMBL" id="SSFO01000168">
    <property type="protein sequence ID" value="TXI31950.1"/>
    <property type="molecule type" value="Genomic_DNA"/>
</dbReference>
<comment type="caution">
    <text evidence="1">The sequence shown here is derived from an EMBL/GenBank/DDBJ whole genome shotgun (WGS) entry which is preliminary data.</text>
</comment>
<organism evidence="1 2">
    <name type="scientific">Aquipseudomonas alcaligenes</name>
    <name type="common">Pseudomonas alcaligenes</name>
    <dbReference type="NCBI Taxonomy" id="43263"/>
    <lineage>
        <taxon>Bacteria</taxon>
        <taxon>Pseudomonadati</taxon>
        <taxon>Pseudomonadota</taxon>
        <taxon>Gammaproteobacteria</taxon>
        <taxon>Pseudomonadales</taxon>
        <taxon>Pseudomonadaceae</taxon>
        <taxon>Aquipseudomonas</taxon>
    </lineage>
</organism>
<accession>A0A5C7W3E8</accession>
<protein>
    <submittedName>
        <fullName evidence="1">Uncharacterized protein</fullName>
    </submittedName>
</protein>
<sequence length="108" mass="11578">MNRISSPSLSIKLKAALSRPPKIVSAYLDASYIGVAQGAGDTVPIGSPAGGSFRGWWSNGCYLIYKDQAVALRDNVQRTLAVLPEYLDLFTRSSLVKGLSVITTPSFD</sequence>
<reference evidence="1 2" key="1">
    <citation type="submission" date="2018-09" db="EMBL/GenBank/DDBJ databases">
        <title>Metagenome Assembled Genomes from an Advanced Water Purification Facility.</title>
        <authorList>
            <person name="Stamps B.W."/>
            <person name="Spear J.R."/>
        </authorList>
    </citation>
    <scope>NUCLEOTIDE SEQUENCE [LARGE SCALE GENOMIC DNA]</scope>
    <source>
        <strain evidence="1">Bin_52_1</strain>
    </source>
</reference>
<dbReference type="Proteomes" id="UP000321110">
    <property type="component" value="Unassembled WGS sequence"/>
</dbReference>
<evidence type="ECO:0000313" key="2">
    <source>
        <dbReference type="Proteomes" id="UP000321110"/>
    </source>
</evidence>